<evidence type="ECO:0000259" key="1">
    <source>
        <dbReference type="Pfam" id="PF04233"/>
    </source>
</evidence>
<dbReference type="NCBIfam" id="TIGR01641">
    <property type="entry name" value="phageSPP1_gp7"/>
    <property type="match status" value="1"/>
</dbReference>
<dbReference type="Pfam" id="PF04233">
    <property type="entry name" value="Phage_Mu_F"/>
    <property type="match status" value="1"/>
</dbReference>
<keyword evidence="3" id="KW-1185">Reference proteome</keyword>
<comment type="caution">
    <text evidence="2">The sequence shown here is derived from an EMBL/GenBank/DDBJ whole genome shotgun (WGS) entry which is preliminary data.</text>
</comment>
<accession>A0A016QSF5</accession>
<protein>
    <recommendedName>
        <fullName evidence="1">Phage head morphogenesis domain-containing protein</fullName>
    </recommendedName>
</protein>
<proteinExistence type="predicted"/>
<dbReference type="AlphaFoldDB" id="A0A016QSF5"/>
<dbReference type="STRING" id="1476583.DEIPH_ctg013orf0032"/>
<dbReference type="Proteomes" id="UP000020492">
    <property type="component" value="Unassembled WGS sequence"/>
</dbReference>
<name>A0A016QSF5_9DEIO</name>
<dbReference type="RefSeq" id="WP_051517161.1">
    <property type="nucleotide sequence ID" value="NZ_JHAC01000013.1"/>
</dbReference>
<dbReference type="PATRIC" id="fig|1476583.3.peg.965"/>
<dbReference type="EMBL" id="JHAC01000013">
    <property type="protein sequence ID" value="EYB68926.1"/>
    <property type="molecule type" value="Genomic_DNA"/>
</dbReference>
<dbReference type="InterPro" id="IPR006528">
    <property type="entry name" value="Phage_head_morphogenesis_dom"/>
</dbReference>
<feature type="domain" description="Phage head morphogenesis" evidence="1">
    <location>
        <begin position="144"/>
        <end position="246"/>
    </location>
</feature>
<reference evidence="2 3" key="1">
    <citation type="submission" date="2014-03" db="EMBL/GenBank/DDBJ databases">
        <title>Draft genome sequence of Deinococcus phoenicis 1P10ME.</title>
        <authorList>
            <person name="Stepanov V.G."/>
            <person name="Vaishampayan P."/>
            <person name="Venkateswaran K."/>
            <person name="Fox G.E."/>
        </authorList>
    </citation>
    <scope>NUCLEOTIDE SEQUENCE [LARGE SCALE GENOMIC DNA]</scope>
    <source>
        <strain evidence="2 3">1P10ME</strain>
    </source>
</reference>
<evidence type="ECO:0000313" key="3">
    <source>
        <dbReference type="Proteomes" id="UP000020492"/>
    </source>
</evidence>
<dbReference type="OrthoDB" id="62511at2"/>
<evidence type="ECO:0000313" key="2">
    <source>
        <dbReference type="EMBL" id="EYB68926.1"/>
    </source>
</evidence>
<dbReference type="eggNOG" id="COG2369">
    <property type="taxonomic scope" value="Bacteria"/>
</dbReference>
<sequence length="504" mass="56893">MADLRLTELLRVLDLAALREKRDLDDMRRAVVRQYRVISLDEAARQLRAALDAPNPNSARARTDLTLKALDIAVKELGLPPQRAEQIVRRAVRDRVQTHDELLRLQNPALTFNDPAEVQARAVGTARRDMNTYWEKEQRRFRNDVSRTIRQAIRQGLPPEKAADLLEKRLGVSRSRAVLVATDQMLTAAANADRQRQRDMGIKEYLWRTVGDNRVRREHQLRNGARYRWADGGEYPGFAIRCRCRAVPLVRAAVPDTDATLLPMTEAAHPSTTPPESLPRPNIRTYVDGPLERRLARVLDRLHTDHPPTRGRPQFFIARSADELGQFINVLRLDPNEARKAAALYAYDAHAVVISPQLRDLLDHPDDRYRLAGLRYMAHEWWHVMRVDRQRVYGLEEGGAELFADRVTRVLTGVPGELRRIQEYAGLASGAELLGEAARGPGNALAWVLASREQADVGAWFAAQLKELGVPGDDIAVISSYNGHTPGSWVQLVQQALRRAGEKS</sequence>
<organism evidence="2 3">
    <name type="scientific">Deinococcus phoenicis</name>
    <dbReference type="NCBI Taxonomy" id="1476583"/>
    <lineage>
        <taxon>Bacteria</taxon>
        <taxon>Thermotogati</taxon>
        <taxon>Deinococcota</taxon>
        <taxon>Deinococci</taxon>
        <taxon>Deinococcales</taxon>
        <taxon>Deinococcaceae</taxon>
        <taxon>Deinococcus</taxon>
    </lineage>
</organism>
<gene>
    <name evidence="2" type="ORF">DEIPH_ctg013orf0032</name>
</gene>